<organism evidence="1 2">
    <name type="scientific">Dreissena polymorpha</name>
    <name type="common">Zebra mussel</name>
    <name type="synonym">Mytilus polymorpha</name>
    <dbReference type="NCBI Taxonomy" id="45954"/>
    <lineage>
        <taxon>Eukaryota</taxon>
        <taxon>Metazoa</taxon>
        <taxon>Spiralia</taxon>
        <taxon>Lophotrochozoa</taxon>
        <taxon>Mollusca</taxon>
        <taxon>Bivalvia</taxon>
        <taxon>Autobranchia</taxon>
        <taxon>Heteroconchia</taxon>
        <taxon>Euheterodonta</taxon>
        <taxon>Imparidentia</taxon>
        <taxon>Neoheterodontei</taxon>
        <taxon>Myida</taxon>
        <taxon>Dreissenoidea</taxon>
        <taxon>Dreissenidae</taxon>
        <taxon>Dreissena</taxon>
    </lineage>
</organism>
<evidence type="ECO:0000313" key="1">
    <source>
        <dbReference type="EMBL" id="KAH3736326.1"/>
    </source>
</evidence>
<name>A0A9D4D1R8_DREPO</name>
<sequence length="96" mass="11142">MEERITQVEERADSTDFGLVMVNNKVAVLEKTKDSLQEEVTYLQSHSMGSNLVLSSIPEATRRRRNYCERLYTRIIEGRKGQCRHNKVRVSALNRT</sequence>
<dbReference type="AlphaFoldDB" id="A0A9D4D1R8"/>
<dbReference type="Proteomes" id="UP000828390">
    <property type="component" value="Unassembled WGS sequence"/>
</dbReference>
<comment type="caution">
    <text evidence="1">The sequence shown here is derived from an EMBL/GenBank/DDBJ whole genome shotgun (WGS) entry which is preliminary data.</text>
</comment>
<accession>A0A9D4D1R8</accession>
<reference evidence="1" key="2">
    <citation type="submission" date="2020-11" db="EMBL/GenBank/DDBJ databases">
        <authorList>
            <person name="McCartney M.A."/>
            <person name="Auch B."/>
            <person name="Kono T."/>
            <person name="Mallez S."/>
            <person name="Becker A."/>
            <person name="Gohl D.M."/>
            <person name="Silverstein K.A.T."/>
            <person name="Koren S."/>
            <person name="Bechman K.B."/>
            <person name="Herman A."/>
            <person name="Abrahante J.E."/>
            <person name="Garbe J."/>
        </authorList>
    </citation>
    <scope>NUCLEOTIDE SEQUENCE</scope>
    <source>
        <strain evidence="1">Duluth1</strain>
        <tissue evidence="1">Whole animal</tissue>
    </source>
</reference>
<gene>
    <name evidence="1" type="ORF">DPMN_042889</name>
</gene>
<dbReference type="EMBL" id="JAIWYP010000011">
    <property type="protein sequence ID" value="KAH3736326.1"/>
    <property type="molecule type" value="Genomic_DNA"/>
</dbReference>
<protein>
    <submittedName>
        <fullName evidence="1">Uncharacterized protein</fullName>
    </submittedName>
</protein>
<evidence type="ECO:0000313" key="2">
    <source>
        <dbReference type="Proteomes" id="UP000828390"/>
    </source>
</evidence>
<keyword evidence="2" id="KW-1185">Reference proteome</keyword>
<reference evidence="1" key="1">
    <citation type="journal article" date="2019" name="bioRxiv">
        <title>The Genome of the Zebra Mussel, Dreissena polymorpha: A Resource for Invasive Species Research.</title>
        <authorList>
            <person name="McCartney M.A."/>
            <person name="Auch B."/>
            <person name="Kono T."/>
            <person name="Mallez S."/>
            <person name="Zhang Y."/>
            <person name="Obille A."/>
            <person name="Becker A."/>
            <person name="Abrahante J.E."/>
            <person name="Garbe J."/>
            <person name="Badalamenti J.P."/>
            <person name="Herman A."/>
            <person name="Mangelson H."/>
            <person name="Liachko I."/>
            <person name="Sullivan S."/>
            <person name="Sone E.D."/>
            <person name="Koren S."/>
            <person name="Silverstein K.A.T."/>
            <person name="Beckman K.B."/>
            <person name="Gohl D.M."/>
        </authorList>
    </citation>
    <scope>NUCLEOTIDE SEQUENCE</scope>
    <source>
        <strain evidence="1">Duluth1</strain>
        <tissue evidence="1">Whole animal</tissue>
    </source>
</reference>
<proteinExistence type="predicted"/>